<proteinExistence type="predicted"/>
<comment type="caution">
    <text evidence="2">The sequence shown here is derived from an EMBL/GenBank/DDBJ whole genome shotgun (WGS) entry which is preliminary data.</text>
</comment>
<sequence length="337" mass="38276">MPLDEAFLRRLAAASDKTLEIFVHHLVSLETATYRDHECYGGSGDKGRDVAGFLTDRRHEGEWHNFQCKQYRRPLGADYILLELGKMFHHASEGAYILPSKYVFVVPGNLSAPARALMDRKSALKAELLQNWETHCARRIVKGGSIPLTAAIQELIEQFDFNCVEAWESSRIMTLPNVVFAAAKAFGDDPGDAPYGVVPADVDLRSEHYGEQLRMVYSEHDGRDYPDAASVLAHEEHGEDFQIHRRRYFDAVEFERYFTDKVGRQHIDAFREDLRSAVHESYRSSTGLGRVRAVMDAAGRANLGGLFGRHGRVTHMVRQGTCHVFANEQKLPWWKKK</sequence>
<dbReference type="RefSeq" id="WP_126700836.1">
    <property type="nucleotide sequence ID" value="NZ_RWKW01000055.1"/>
</dbReference>
<gene>
    <name evidence="2" type="ORF">EJC49_15470</name>
</gene>
<evidence type="ECO:0000313" key="2">
    <source>
        <dbReference type="EMBL" id="RST85486.1"/>
    </source>
</evidence>
<reference evidence="2 3" key="1">
    <citation type="submission" date="2018-12" db="EMBL/GenBank/DDBJ databases">
        <title>Mesorhizobium carbonis sp. nov., isolated from coal mine water.</title>
        <authorList>
            <person name="Xin W."/>
            <person name="Xu Z."/>
            <person name="Xiang F."/>
            <person name="Zhang J."/>
            <person name="Xi L."/>
            <person name="Liu J."/>
        </authorList>
    </citation>
    <scope>NUCLEOTIDE SEQUENCE [LARGE SCALE GENOMIC DNA]</scope>
    <source>
        <strain evidence="2 3">B2.3</strain>
    </source>
</reference>
<name>A0A429YVX8_9HYPH</name>
<dbReference type="AlphaFoldDB" id="A0A429YVX8"/>
<evidence type="ECO:0000313" key="3">
    <source>
        <dbReference type="Proteomes" id="UP000278398"/>
    </source>
</evidence>
<dbReference type="OrthoDB" id="3242664at2"/>
<keyword evidence="3" id="KW-1185">Reference proteome</keyword>
<organism evidence="2 3">
    <name type="scientific">Aquibium carbonis</name>
    <dbReference type="NCBI Taxonomy" id="2495581"/>
    <lineage>
        <taxon>Bacteria</taxon>
        <taxon>Pseudomonadati</taxon>
        <taxon>Pseudomonadota</taxon>
        <taxon>Alphaproteobacteria</taxon>
        <taxon>Hyphomicrobiales</taxon>
        <taxon>Phyllobacteriaceae</taxon>
        <taxon>Aquibium</taxon>
    </lineage>
</organism>
<dbReference type="InterPro" id="IPR046914">
    <property type="entry name" value="ABC-3C_CTD6"/>
</dbReference>
<dbReference type="EMBL" id="RWKW01000055">
    <property type="protein sequence ID" value="RST85486.1"/>
    <property type="molecule type" value="Genomic_DNA"/>
</dbReference>
<accession>A0A429YVX8</accession>
<evidence type="ECO:0000259" key="1">
    <source>
        <dbReference type="Pfam" id="PF20282"/>
    </source>
</evidence>
<dbReference type="Pfam" id="PF20282">
    <property type="entry name" value="CTD6"/>
    <property type="match status" value="1"/>
</dbReference>
<dbReference type="Proteomes" id="UP000278398">
    <property type="component" value="Unassembled WGS sequence"/>
</dbReference>
<feature type="domain" description="ABC-three component systems C-terminal" evidence="1">
    <location>
        <begin position="208"/>
        <end position="333"/>
    </location>
</feature>
<protein>
    <recommendedName>
        <fullName evidence="1">ABC-three component systems C-terminal domain-containing protein</fullName>
    </recommendedName>
</protein>